<evidence type="ECO:0000256" key="4">
    <source>
        <dbReference type="ARBA" id="ARBA00022989"/>
    </source>
</evidence>
<keyword evidence="3 6" id="KW-0812">Transmembrane</keyword>
<evidence type="ECO:0000256" key="6">
    <source>
        <dbReference type="SAM" id="Phobius"/>
    </source>
</evidence>
<keyword evidence="5 6" id="KW-0472">Membrane</keyword>
<dbReference type="Pfam" id="PF02361">
    <property type="entry name" value="CbiQ"/>
    <property type="match status" value="1"/>
</dbReference>
<comment type="subcellular location">
    <subcellularLocation>
        <location evidence="1">Cell membrane</location>
        <topology evidence="1">Multi-pass membrane protein</topology>
    </subcellularLocation>
</comment>
<accession>A0A7Y2M227</accession>
<evidence type="ECO:0000256" key="3">
    <source>
        <dbReference type="ARBA" id="ARBA00022692"/>
    </source>
</evidence>
<comment type="caution">
    <text evidence="7">The sequence shown here is derived from an EMBL/GenBank/DDBJ whole genome shotgun (WGS) entry which is preliminary data.</text>
</comment>
<feature type="transmembrane region" description="Helical" evidence="6">
    <location>
        <begin position="17"/>
        <end position="34"/>
    </location>
</feature>
<protein>
    <submittedName>
        <fullName evidence="7">Cobalt ECF transporter T component CbiQ</fullName>
    </submittedName>
</protein>
<reference evidence="7 8" key="1">
    <citation type="submission" date="2020-05" db="EMBL/GenBank/DDBJ databases">
        <title>MicrobeNet Type strains.</title>
        <authorList>
            <person name="Nicholson A.C."/>
        </authorList>
    </citation>
    <scope>NUCLEOTIDE SEQUENCE [LARGE SCALE GENOMIC DNA]</scope>
    <source>
        <strain evidence="7 8">JCM 14282</strain>
    </source>
</reference>
<dbReference type="InterPro" id="IPR051611">
    <property type="entry name" value="ECF_transporter_component"/>
</dbReference>
<keyword evidence="8" id="KW-1185">Reference proteome</keyword>
<evidence type="ECO:0000256" key="5">
    <source>
        <dbReference type="ARBA" id="ARBA00023136"/>
    </source>
</evidence>
<evidence type="ECO:0000313" key="8">
    <source>
        <dbReference type="Proteomes" id="UP000543598"/>
    </source>
</evidence>
<dbReference type="AlphaFoldDB" id="A0A7Y2M227"/>
<gene>
    <name evidence="7" type="primary">cbiQ</name>
    <name evidence="7" type="ORF">HLA99_14660</name>
</gene>
<evidence type="ECO:0000256" key="2">
    <source>
        <dbReference type="ARBA" id="ARBA00022475"/>
    </source>
</evidence>
<proteinExistence type="predicted"/>
<dbReference type="NCBIfam" id="TIGR02454">
    <property type="entry name" value="ECF_T_CbiQ"/>
    <property type="match status" value="1"/>
</dbReference>
<evidence type="ECO:0000313" key="7">
    <source>
        <dbReference type="EMBL" id="NNH05086.1"/>
    </source>
</evidence>
<name>A0A7Y2M227_9MICO</name>
<dbReference type="Proteomes" id="UP000543598">
    <property type="component" value="Unassembled WGS sequence"/>
</dbReference>
<evidence type="ECO:0000256" key="1">
    <source>
        <dbReference type="ARBA" id="ARBA00004651"/>
    </source>
</evidence>
<keyword evidence="4 6" id="KW-1133">Transmembrane helix</keyword>
<dbReference type="PANTHER" id="PTHR34857">
    <property type="entry name" value="SLL0384 PROTEIN"/>
    <property type="match status" value="1"/>
</dbReference>
<dbReference type="GO" id="GO:0043190">
    <property type="term" value="C:ATP-binding cassette (ABC) transporter complex"/>
    <property type="evidence" value="ECO:0007669"/>
    <property type="project" value="InterPro"/>
</dbReference>
<feature type="transmembrane region" description="Helical" evidence="6">
    <location>
        <begin position="69"/>
        <end position="87"/>
    </location>
</feature>
<organism evidence="7 8">
    <name type="scientific">Microbacterium ulmi</name>
    <dbReference type="NCBI Taxonomy" id="179095"/>
    <lineage>
        <taxon>Bacteria</taxon>
        <taxon>Bacillati</taxon>
        <taxon>Actinomycetota</taxon>
        <taxon>Actinomycetes</taxon>
        <taxon>Micrococcales</taxon>
        <taxon>Microbacteriaceae</taxon>
        <taxon>Microbacterium</taxon>
    </lineage>
</organism>
<dbReference type="InterPro" id="IPR003339">
    <property type="entry name" value="ABC/ECF_trnsptr_transmembrane"/>
</dbReference>
<dbReference type="GO" id="GO:0006824">
    <property type="term" value="P:cobalt ion transport"/>
    <property type="evidence" value="ECO:0007669"/>
    <property type="project" value="InterPro"/>
</dbReference>
<feature type="transmembrane region" description="Helical" evidence="6">
    <location>
        <begin position="40"/>
        <end position="62"/>
    </location>
</feature>
<dbReference type="RefSeq" id="WP_167037120.1">
    <property type="nucleotide sequence ID" value="NZ_BAAANA010000001.1"/>
</dbReference>
<sequence length="235" mass="24856">MAPTGPTGLLHRVSPRAKLVALIVFTIIVVATPRDWLAAFAIYAALLAAAIVVARIPPIAVIRRMSIEIPFVVFAGLLPFIALGPRVEVLGVPLAVEGLWGAWALLAKATLALLAATVLISTTEPRHIVLALDGLGLPRQLASIAAFMLRYLDVIVDESRRMRIARDARGFTPRGPRGWRVLARSIAALFVRSHARGERVHLAMLARGYGDALAGGDEVDGDAGSDAASPATVAS</sequence>
<dbReference type="PANTHER" id="PTHR34857:SF2">
    <property type="entry name" value="SLL0384 PROTEIN"/>
    <property type="match status" value="1"/>
</dbReference>
<dbReference type="CDD" id="cd16914">
    <property type="entry name" value="EcfT"/>
    <property type="match status" value="1"/>
</dbReference>
<dbReference type="EMBL" id="JABEMB010000031">
    <property type="protein sequence ID" value="NNH05086.1"/>
    <property type="molecule type" value="Genomic_DNA"/>
</dbReference>
<dbReference type="InterPro" id="IPR012809">
    <property type="entry name" value="ECF_CbiQ"/>
</dbReference>
<feature type="transmembrane region" description="Helical" evidence="6">
    <location>
        <begin position="99"/>
        <end position="120"/>
    </location>
</feature>
<keyword evidence="2" id="KW-1003">Cell membrane</keyword>